<reference evidence="11 12" key="2">
    <citation type="submission" date="2016-12" db="EMBL/GenBank/DDBJ databases">
        <title>Draft Genome Sequence of Cystobacter ferrugineus Strain Cbfe23.</title>
        <authorList>
            <person name="Akbar S."/>
            <person name="Dowd S.E."/>
            <person name="Stevens D.C."/>
        </authorList>
    </citation>
    <scope>NUCLEOTIDE SEQUENCE [LARGE SCALE GENOMIC DNA]</scope>
    <source>
        <strain evidence="11 12">Cbfe23</strain>
    </source>
</reference>
<evidence type="ECO:0000256" key="7">
    <source>
        <dbReference type="ARBA" id="ARBA00023049"/>
    </source>
</evidence>
<accession>A0A1L9BJ77</accession>
<gene>
    <name evidence="11" type="ORF">BON30_03700</name>
</gene>
<proteinExistence type="inferred from homology"/>
<reference evidence="12" key="1">
    <citation type="submission" date="2016-11" db="EMBL/GenBank/DDBJ databases">
        <authorList>
            <person name="Shukria A."/>
            <person name="Stevens D.C."/>
        </authorList>
    </citation>
    <scope>NUCLEOTIDE SEQUENCE [LARGE SCALE GENOMIC DNA]</scope>
    <source>
        <strain evidence="12">Cbfe23</strain>
    </source>
</reference>
<evidence type="ECO:0000313" key="11">
    <source>
        <dbReference type="EMBL" id="OJH42321.1"/>
    </source>
</evidence>
<dbReference type="OrthoDB" id="6278496at2"/>
<dbReference type="RefSeq" id="WP_071896412.1">
    <property type="nucleotide sequence ID" value="NZ_MPIN01000001.1"/>
</dbReference>
<evidence type="ECO:0000256" key="4">
    <source>
        <dbReference type="ARBA" id="ARBA00022729"/>
    </source>
</evidence>
<keyword evidence="8" id="KW-1015">Disulfide bond</keyword>
<protein>
    <submittedName>
        <fullName evidence="11">Zinc metalloprotease</fullName>
    </submittedName>
</protein>
<evidence type="ECO:0000256" key="2">
    <source>
        <dbReference type="ARBA" id="ARBA00022670"/>
    </source>
</evidence>
<feature type="region of interest" description="Disordered" evidence="9">
    <location>
        <begin position="229"/>
        <end position="250"/>
    </location>
</feature>
<keyword evidence="4" id="KW-0732">Signal</keyword>
<dbReference type="PROSITE" id="PS51257">
    <property type="entry name" value="PROKAR_LIPOPROTEIN"/>
    <property type="match status" value="1"/>
</dbReference>
<keyword evidence="7 11" id="KW-0482">Metalloprotease</keyword>
<feature type="compositionally biased region" description="Polar residues" evidence="9">
    <location>
        <begin position="229"/>
        <end position="242"/>
    </location>
</feature>
<comment type="caution">
    <text evidence="11">The sequence shown here is derived from an EMBL/GenBank/DDBJ whole genome shotgun (WGS) entry which is preliminary data.</text>
</comment>
<evidence type="ECO:0000256" key="1">
    <source>
        <dbReference type="ARBA" id="ARBA00008721"/>
    </source>
</evidence>
<dbReference type="InterPro" id="IPR024079">
    <property type="entry name" value="MetalloPept_cat_dom_sf"/>
</dbReference>
<keyword evidence="3" id="KW-0479">Metal-binding</keyword>
<dbReference type="Gene3D" id="3.40.390.10">
    <property type="entry name" value="Collagenase (Catalytic Domain)"/>
    <property type="match status" value="1"/>
</dbReference>
<evidence type="ECO:0000256" key="6">
    <source>
        <dbReference type="ARBA" id="ARBA00022833"/>
    </source>
</evidence>
<dbReference type="EMBL" id="MPIN01000001">
    <property type="protein sequence ID" value="OJH42321.1"/>
    <property type="molecule type" value="Genomic_DNA"/>
</dbReference>
<dbReference type="AlphaFoldDB" id="A0A1L9BJ77"/>
<dbReference type="GO" id="GO:0008237">
    <property type="term" value="F:metallopeptidase activity"/>
    <property type="evidence" value="ECO:0007669"/>
    <property type="project" value="UniProtKB-KW"/>
</dbReference>
<keyword evidence="2 11" id="KW-0645">Protease</keyword>
<evidence type="ECO:0000313" key="12">
    <source>
        <dbReference type="Proteomes" id="UP000182229"/>
    </source>
</evidence>
<evidence type="ECO:0000259" key="10">
    <source>
        <dbReference type="Pfam" id="PF05572"/>
    </source>
</evidence>
<evidence type="ECO:0000256" key="5">
    <source>
        <dbReference type="ARBA" id="ARBA00022801"/>
    </source>
</evidence>
<feature type="domain" description="Peptidase M43 pregnancy-associated plasma-A" evidence="10">
    <location>
        <begin position="169"/>
        <end position="287"/>
    </location>
</feature>
<sequence>MSRSVVSKSGKFAVVLGSVLALGGCTEVDQLPVEESAPQEQGFARGCVTKDLSEAERNAVEQAIAGTVKGQARTPGSVTIKVYWHTITNTSGAGALSATAIANQISVLNAAYSKTPFKFSLVSTDTTANNSWYTTTGGTYETQMKNALRKGGAGDLNVYSNNMGGGLLGWATFPSSYSSQPKMDGVVILYSSLPGGTAAPFNQGDTATHEVGHWLGLYHTFQGGCTTTNDSVSDTPAESTPASGCPTGRDTCSSAGLDPITNFMDYSDDACMNTFSAGQIERMDSMVKTYRGL</sequence>
<organism evidence="11 12">
    <name type="scientific">Cystobacter ferrugineus</name>
    <dbReference type="NCBI Taxonomy" id="83449"/>
    <lineage>
        <taxon>Bacteria</taxon>
        <taxon>Pseudomonadati</taxon>
        <taxon>Myxococcota</taxon>
        <taxon>Myxococcia</taxon>
        <taxon>Myxococcales</taxon>
        <taxon>Cystobacterineae</taxon>
        <taxon>Archangiaceae</taxon>
        <taxon>Cystobacter</taxon>
    </lineage>
</organism>
<dbReference type="Proteomes" id="UP000182229">
    <property type="component" value="Unassembled WGS sequence"/>
</dbReference>
<dbReference type="PANTHER" id="PTHR47466">
    <property type="match status" value="1"/>
</dbReference>
<dbReference type="InterPro" id="IPR008754">
    <property type="entry name" value="Peptidase_M43"/>
</dbReference>
<keyword evidence="12" id="KW-1185">Reference proteome</keyword>
<dbReference type="GO" id="GO:0046872">
    <property type="term" value="F:metal ion binding"/>
    <property type="evidence" value="ECO:0007669"/>
    <property type="project" value="UniProtKB-KW"/>
</dbReference>
<name>A0A1L9BJ77_9BACT</name>
<dbReference type="STRING" id="83449.BON30_03700"/>
<dbReference type="SUPFAM" id="SSF55486">
    <property type="entry name" value="Metalloproteases ('zincins'), catalytic domain"/>
    <property type="match status" value="1"/>
</dbReference>
<comment type="similarity">
    <text evidence="1">Belongs to the peptidase M43B family.</text>
</comment>
<dbReference type="GO" id="GO:0006508">
    <property type="term" value="P:proteolysis"/>
    <property type="evidence" value="ECO:0007669"/>
    <property type="project" value="UniProtKB-KW"/>
</dbReference>
<keyword evidence="6" id="KW-0862">Zinc</keyword>
<dbReference type="CDD" id="cd04275">
    <property type="entry name" value="ZnMc_pappalysin_like"/>
    <property type="match status" value="1"/>
</dbReference>
<dbReference type="PANTHER" id="PTHR47466:SF1">
    <property type="entry name" value="METALLOPROTEASE MEP1 (AFU_ORTHOLOGUE AFUA_1G07730)-RELATED"/>
    <property type="match status" value="1"/>
</dbReference>
<evidence type="ECO:0000256" key="8">
    <source>
        <dbReference type="ARBA" id="ARBA00023157"/>
    </source>
</evidence>
<dbReference type="Pfam" id="PF05572">
    <property type="entry name" value="Peptidase_M43"/>
    <property type="match status" value="1"/>
</dbReference>
<evidence type="ECO:0000256" key="3">
    <source>
        <dbReference type="ARBA" id="ARBA00022723"/>
    </source>
</evidence>
<keyword evidence="5" id="KW-0378">Hydrolase</keyword>
<evidence type="ECO:0000256" key="9">
    <source>
        <dbReference type="SAM" id="MobiDB-lite"/>
    </source>
</evidence>